<evidence type="ECO:0000313" key="1">
    <source>
        <dbReference type="EMBL" id="GAH10796.1"/>
    </source>
</evidence>
<reference evidence="1" key="1">
    <citation type="journal article" date="2014" name="Front. Microbiol.">
        <title>High frequency of phylogenetically diverse reductive dehalogenase-homologous genes in deep subseafloor sedimentary metagenomes.</title>
        <authorList>
            <person name="Kawai M."/>
            <person name="Futagami T."/>
            <person name="Toyoda A."/>
            <person name="Takaki Y."/>
            <person name="Nishi S."/>
            <person name="Hori S."/>
            <person name="Arai W."/>
            <person name="Tsubouchi T."/>
            <person name="Morono Y."/>
            <person name="Uchiyama I."/>
            <person name="Ito T."/>
            <person name="Fujiyama A."/>
            <person name="Inagaki F."/>
            <person name="Takami H."/>
        </authorList>
    </citation>
    <scope>NUCLEOTIDE SEQUENCE</scope>
    <source>
        <strain evidence="1">Expedition CK06-06</strain>
    </source>
</reference>
<sequence length="47" mass="5767">DNVINDRVYGDISTEEELYAYKKKMARELMKKQQDAFYKKQTRIRNH</sequence>
<comment type="caution">
    <text evidence="1">The sequence shown here is derived from an EMBL/GenBank/DDBJ whole genome shotgun (WGS) entry which is preliminary data.</text>
</comment>
<proteinExistence type="predicted"/>
<gene>
    <name evidence="1" type="ORF">S01H4_56036</name>
</gene>
<dbReference type="EMBL" id="BART01032424">
    <property type="protein sequence ID" value="GAH10796.1"/>
    <property type="molecule type" value="Genomic_DNA"/>
</dbReference>
<name>X1CQU6_9ZZZZ</name>
<accession>X1CQU6</accession>
<protein>
    <submittedName>
        <fullName evidence="1">Uncharacterized protein</fullName>
    </submittedName>
</protein>
<organism evidence="1">
    <name type="scientific">marine sediment metagenome</name>
    <dbReference type="NCBI Taxonomy" id="412755"/>
    <lineage>
        <taxon>unclassified sequences</taxon>
        <taxon>metagenomes</taxon>
        <taxon>ecological metagenomes</taxon>
    </lineage>
</organism>
<feature type="non-terminal residue" evidence="1">
    <location>
        <position position="1"/>
    </location>
</feature>
<dbReference type="AlphaFoldDB" id="X1CQU6"/>